<dbReference type="Gene3D" id="3.10.50.40">
    <property type="match status" value="1"/>
</dbReference>
<protein>
    <recommendedName>
        <fullName evidence="10">Peptidyl-prolyl cis-trans isomerase</fullName>
        <ecNumber evidence="10">5.2.1.8</ecNumber>
    </recommendedName>
</protein>
<dbReference type="InterPro" id="IPR046357">
    <property type="entry name" value="PPIase_dom_sf"/>
</dbReference>
<dbReference type="Proteomes" id="UP001210231">
    <property type="component" value="Unassembled WGS sequence"/>
</dbReference>
<keyword evidence="13" id="KW-1185">Reference proteome</keyword>
<evidence type="ECO:0000313" key="13">
    <source>
        <dbReference type="Proteomes" id="UP001210231"/>
    </source>
</evidence>
<dbReference type="PANTHER" id="PTHR47861">
    <property type="entry name" value="FKBP-TYPE PEPTIDYL-PROLYL CIS-TRANS ISOMERASE SLYD"/>
    <property type="match status" value="1"/>
</dbReference>
<dbReference type="PROSITE" id="PS50059">
    <property type="entry name" value="FKBP_PPIASE"/>
    <property type="match status" value="1"/>
</dbReference>
<proteinExistence type="inferred from homology"/>
<evidence type="ECO:0000256" key="5">
    <source>
        <dbReference type="ARBA" id="ARBA00023110"/>
    </source>
</evidence>
<evidence type="ECO:0000256" key="9">
    <source>
        <dbReference type="PROSITE-ProRule" id="PRU00277"/>
    </source>
</evidence>
<dbReference type="GO" id="GO:0016853">
    <property type="term" value="F:isomerase activity"/>
    <property type="evidence" value="ECO:0007669"/>
    <property type="project" value="UniProtKB-KW"/>
</dbReference>
<keyword evidence="6" id="KW-0143">Chaperone</keyword>
<evidence type="ECO:0000256" key="4">
    <source>
        <dbReference type="ARBA" id="ARBA00022490"/>
    </source>
</evidence>
<comment type="subcellular location">
    <subcellularLocation>
        <location evidence="2">Cytoplasm</location>
    </subcellularLocation>
</comment>
<dbReference type="InterPro" id="IPR001179">
    <property type="entry name" value="PPIase_FKBP_dom"/>
</dbReference>
<evidence type="ECO:0000256" key="10">
    <source>
        <dbReference type="RuleBase" id="RU003915"/>
    </source>
</evidence>
<evidence type="ECO:0000256" key="7">
    <source>
        <dbReference type="ARBA" id="ARBA00023235"/>
    </source>
</evidence>
<evidence type="ECO:0000256" key="6">
    <source>
        <dbReference type="ARBA" id="ARBA00023186"/>
    </source>
</evidence>
<dbReference type="Pfam" id="PF00254">
    <property type="entry name" value="FKBP_C"/>
    <property type="match status" value="1"/>
</dbReference>
<comment type="similarity">
    <text evidence="3 10">Belongs to the FKBP-type PPIase family.</text>
</comment>
<keyword evidence="4" id="KW-0963">Cytoplasm</keyword>
<keyword evidence="7 9" id="KW-0413">Isomerase</keyword>
<dbReference type="RefSeq" id="WP_407029781.1">
    <property type="nucleotide sequence ID" value="NZ_JAQGEF010000001.1"/>
</dbReference>
<sequence>MSTVQNGDSVKVHYTGTLTNGEIFDSSAGREPLAFTVGAGQMIPGFDAGVVGLTVGDKKTINIPAAEAYGEWQQENTIPFPKTNVPADMQLEVGQMLTLNNDQGQQFNVVVTEIQDEVVILDANHPLAGKDLVFDVELVELTPAPGKIIL</sequence>
<evidence type="ECO:0000256" key="2">
    <source>
        <dbReference type="ARBA" id="ARBA00004496"/>
    </source>
</evidence>
<accession>A0ABT4UF30</accession>
<evidence type="ECO:0000313" key="12">
    <source>
        <dbReference type="EMBL" id="MDA3613450.1"/>
    </source>
</evidence>
<organism evidence="12 13">
    <name type="scientific">Polluticaenibacter yanchengensis</name>
    <dbReference type="NCBI Taxonomy" id="3014562"/>
    <lineage>
        <taxon>Bacteria</taxon>
        <taxon>Pseudomonadati</taxon>
        <taxon>Bacteroidota</taxon>
        <taxon>Chitinophagia</taxon>
        <taxon>Chitinophagales</taxon>
        <taxon>Chitinophagaceae</taxon>
        <taxon>Polluticaenibacter</taxon>
    </lineage>
</organism>
<comment type="catalytic activity">
    <reaction evidence="1 9 10">
        <text>[protein]-peptidylproline (omega=180) = [protein]-peptidylproline (omega=0)</text>
        <dbReference type="Rhea" id="RHEA:16237"/>
        <dbReference type="Rhea" id="RHEA-COMP:10747"/>
        <dbReference type="Rhea" id="RHEA-COMP:10748"/>
        <dbReference type="ChEBI" id="CHEBI:83833"/>
        <dbReference type="ChEBI" id="CHEBI:83834"/>
        <dbReference type="EC" id="5.2.1.8"/>
    </reaction>
</comment>
<dbReference type="EMBL" id="JAQGEF010000001">
    <property type="protein sequence ID" value="MDA3613450.1"/>
    <property type="molecule type" value="Genomic_DNA"/>
</dbReference>
<dbReference type="PANTHER" id="PTHR47861:SF3">
    <property type="entry name" value="FKBP-TYPE PEPTIDYL-PROLYL CIS-TRANS ISOMERASE SLYD"/>
    <property type="match status" value="1"/>
</dbReference>
<keyword evidence="5 9" id="KW-0697">Rotamase</keyword>
<comment type="caution">
    <text evidence="12">The sequence shown here is derived from an EMBL/GenBank/DDBJ whole genome shotgun (WGS) entry which is preliminary data.</text>
</comment>
<evidence type="ECO:0000256" key="3">
    <source>
        <dbReference type="ARBA" id="ARBA00006577"/>
    </source>
</evidence>
<gene>
    <name evidence="12" type="ORF">O3P16_01410</name>
</gene>
<evidence type="ECO:0000259" key="11">
    <source>
        <dbReference type="PROSITE" id="PS50059"/>
    </source>
</evidence>
<feature type="domain" description="PPIase FKBP-type" evidence="11">
    <location>
        <begin position="7"/>
        <end position="79"/>
    </location>
</feature>
<name>A0ABT4UF30_9BACT</name>
<reference evidence="12 13" key="1">
    <citation type="submission" date="2022-12" db="EMBL/GenBank/DDBJ databases">
        <title>Chitinophagaceae gen. sp. nov., a new member of the family Chitinophagaceae, isolated from soil in a chemical factory.</title>
        <authorList>
            <person name="Ke Z."/>
        </authorList>
    </citation>
    <scope>NUCLEOTIDE SEQUENCE [LARGE SCALE GENOMIC DNA]</scope>
    <source>
        <strain evidence="12 13">LY-5</strain>
    </source>
</reference>
<dbReference type="EC" id="5.2.1.8" evidence="10"/>
<evidence type="ECO:0000256" key="8">
    <source>
        <dbReference type="ARBA" id="ARBA00037071"/>
    </source>
</evidence>
<evidence type="ECO:0000256" key="1">
    <source>
        <dbReference type="ARBA" id="ARBA00000971"/>
    </source>
</evidence>
<dbReference type="SUPFAM" id="SSF54534">
    <property type="entry name" value="FKBP-like"/>
    <property type="match status" value="1"/>
</dbReference>
<comment type="function">
    <text evidence="8">Also involved in hydrogenase metallocenter assembly, probably by participating in the nickel insertion step. This function in hydrogenase biosynthesis requires chaperone activity and the presence of the metal-binding domain, but not PPIase activity.</text>
</comment>